<keyword evidence="1" id="KW-0812">Transmembrane</keyword>
<dbReference type="AlphaFoldDB" id="A0A914CSL0"/>
<dbReference type="PANTHER" id="PTHR22943">
    <property type="entry name" value="7-TRANSMEMBRANE DOMAIN RECEPTOR C.ELEGANS"/>
    <property type="match status" value="1"/>
</dbReference>
<reference evidence="3" key="1">
    <citation type="submission" date="2022-11" db="UniProtKB">
        <authorList>
            <consortium name="WormBaseParasite"/>
        </authorList>
    </citation>
    <scope>IDENTIFICATION</scope>
</reference>
<evidence type="ECO:0000256" key="1">
    <source>
        <dbReference type="SAM" id="Phobius"/>
    </source>
</evidence>
<organism evidence="2 3">
    <name type="scientific">Acrobeloides nanus</name>
    <dbReference type="NCBI Taxonomy" id="290746"/>
    <lineage>
        <taxon>Eukaryota</taxon>
        <taxon>Metazoa</taxon>
        <taxon>Ecdysozoa</taxon>
        <taxon>Nematoda</taxon>
        <taxon>Chromadorea</taxon>
        <taxon>Rhabditida</taxon>
        <taxon>Tylenchina</taxon>
        <taxon>Cephalobomorpha</taxon>
        <taxon>Cephaloboidea</taxon>
        <taxon>Cephalobidae</taxon>
        <taxon>Acrobeloides</taxon>
    </lineage>
</organism>
<evidence type="ECO:0000313" key="2">
    <source>
        <dbReference type="Proteomes" id="UP000887540"/>
    </source>
</evidence>
<name>A0A914CSL0_9BILA</name>
<feature type="transmembrane region" description="Helical" evidence="1">
    <location>
        <begin position="59"/>
        <end position="83"/>
    </location>
</feature>
<evidence type="ECO:0000313" key="3">
    <source>
        <dbReference type="WBParaSite" id="ACRNAN_scaffold14061.g20297.t1"/>
    </source>
</evidence>
<dbReference type="Pfam" id="PF10326">
    <property type="entry name" value="7TM_GPCR_Str"/>
    <property type="match status" value="1"/>
</dbReference>
<dbReference type="Proteomes" id="UP000887540">
    <property type="component" value="Unplaced"/>
</dbReference>
<accession>A0A914CSL0</accession>
<dbReference type="InterPro" id="IPR019428">
    <property type="entry name" value="7TM_GPCR_serpentine_rcpt_Str"/>
</dbReference>
<dbReference type="PANTHER" id="PTHR22943:SF248">
    <property type="entry name" value="SEVEN TM RECEPTOR"/>
    <property type="match status" value="1"/>
</dbReference>
<dbReference type="SUPFAM" id="SSF81321">
    <property type="entry name" value="Family A G protein-coupled receptor-like"/>
    <property type="match status" value="1"/>
</dbReference>
<sequence>MKIYRKLKATQHLLSPKTRQLQKQLNLSLISQATSPILSTTLPIIITVIMTVFKLKTDGFGMVVSTTISWMTVLNPLSTILFVSQYRRTIMSAFKVKTYNSVNPLNDSKIVNQNSRERNLPTIG</sequence>
<proteinExistence type="predicted"/>
<keyword evidence="1" id="KW-1133">Transmembrane helix</keyword>
<keyword evidence="2" id="KW-1185">Reference proteome</keyword>
<feature type="transmembrane region" description="Helical" evidence="1">
    <location>
        <begin position="27"/>
        <end position="53"/>
    </location>
</feature>
<keyword evidence="1" id="KW-0472">Membrane</keyword>
<protein>
    <submittedName>
        <fullName evidence="3">Uncharacterized protein</fullName>
    </submittedName>
</protein>
<dbReference type="WBParaSite" id="ACRNAN_scaffold14061.g20297.t1">
    <property type="protein sequence ID" value="ACRNAN_scaffold14061.g20297.t1"/>
    <property type="gene ID" value="ACRNAN_scaffold14061.g20297"/>
</dbReference>